<dbReference type="AlphaFoldDB" id="D2YJ67"/>
<accession>D2YJ67</accession>
<dbReference type="SUPFAM" id="SSF53686">
    <property type="entry name" value="Tryptophan synthase beta subunit-like PLP-dependent enzymes"/>
    <property type="match status" value="1"/>
</dbReference>
<dbReference type="FunFam" id="3.40.50.1100:FF:000092">
    <property type="entry name" value="1-aminocyclopropane-1-carboxylate deaminase"/>
    <property type="match status" value="1"/>
</dbReference>
<comment type="cofactor">
    <cofactor evidence="1">
        <name>pyridoxal 5'-phosphate</name>
        <dbReference type="ChEBI" id="CHEBI:597326"/>
    </cofactor>
</comment>
<dbReference type="GO" id="GO:0019148">
    <property type="term" value="F:D-cysteine desulfhydrase activity"/>
    <property type="evidence" value="ECO:0007669"/>
    <property type="project" value="TreeGrafter"/>
</dbReference>
<evidence type="ECO:0000256" key="2">
    <source>
        <dbReference type="ARBA" id="ARBA00008639"/>
    </source>
</evidence>
<organism evidence="5 6">
    <name type="scientific">Vibrio mimicus VM603</name>
    <dbReference type="NCBI Taxonomy" id="671074"/>
    <lineage>
        <taxon>Bacteria</taxon>
        <taxon>Pseudomonadati</taxon>
        <taxon>Pseudomonadota</taxon>
        <taxon>Gammaproteobacteria</taxon>
        <taxon>Vibrionales</taxon>
        <taxon>Vibrionaceae</taxon>
        <taxon>Vibrio</taxon>
    </lineage>
</organism>
<dbReference type="PANTHER" id="PTHR43780:SF2">
    <property type="entry name" value="1-AMINOCYCLOPROPANE-1-CARBOXYLATE DEAMINASE-RELATED"/>
    <property type="match status" value="1"/>
</dbReference>
<dbReference type="PANTHER" id="PTHR43780">
    <property type="entry name" value="1-AMINOCYCLOPROPANE-1-CARBOXYLATE DEAMINASE-RELATED"/>
    <property type="match status" value="1"/>
</dbReference>
<protein>
    <recommendedName>
        <fullName evidence="7">1-aminocyclopropane-1-carboxylate deaminase</fullName>
    </recommendedName>
</protein>
<evidence type="ECO:0000313" key="6">
    <source>
        <dbReference type="Proteomes" id="UP000004827"/>
    </source>
</evidence>
<sequence>MYAQNQIVLGVFLFVDLPFKPSTLTQSGSREYLSAYNGQPNSSLDFPMLIAQSPITEHRFEGLAFHLKRDDKLHPHFSGNKARKLMALLEGDFPDVTTLISYGSAQANSLYSFAALAKLRGWNLEFYVDHIPAWLKNYPIGNYRGALELGAQIIETRPLGAAHPREFIERNRNAGTDCLVIEEGGRSTLAEPGIKQLAMEILEWIRHQAPQEWVVALPSGTGTTALYLHKHLQPHGVEVLTCPCVGDEAYLREQFLSLGETSHPTIISPSTKHYFGHLYAEDYQVWQNLLTQTHVEFDLLYDPLMWRLLLPWREAHPAQNLLYLHQGGLLGNESMLPRYERQFS</sequence>
<comment type="similarity">
    <text evidence="2">Belongs to the ACC deaminase/D-cysteine desulfhydrase family.</text>
</comment>
<name>D2YJ67_VIBMI</name>
<dbReference type="PIRSF" id="PIRSF006278">
    <property type="entry name" value="ACCD_DCysDesulf"/>
    <property type="match status" value="1"/>
</dbReference>
<evidence type="ECO:0000256" key="1">
    <source>
        <dbReference type="ARBA" id="ARBA00001933"/>
    </source>
</evidence>
<proteinExistence type="inferred from homology"/>
<reference evidence="5 6" key="1">
    <citation type="journal article" date="2009" name="BMC Evol. Biol.">
        <title>Genomic taxonomy of Vibrios.</title>
        <authorList>
            <person name="Thompson C.C."/>
            <person name="Vicente A.C."/>
            <person name="Souza R.C."/>
            <person name="Vasconcelos A.T."/>
            <person name="Vesth T."/>
            <person name="Alves N.Jr."/>
            <person name="Ussery D.W."/>
            <person name="Iida T."/>
            <person name="Thompson F.L."/>
        </authorList>
    </citation>
    <scope>NUCLEOTIDE SEQUENCE [LARGE SCALE GENOMIC DNA]</scope>
    <source>
        <strain evidence="5 6">VM603</strain>
    </source>
</reference>
<dbReference type="InterPro" id="IPR027278">
    <property type="entry name" value="ACCD_DCysDesulf"/>
</dbReference>
<dbReference type="EMBL" id="ACYU01000186">
    <property type="protein sequence ID" value="EEW05256.1"/>
    <property type="molecule type" value="Genomic_DNA"/>
</dbReference>
<keyword evidence="3 4" id="KW-0663">Pyridoxal phosphate</keyword>
<evidence type="ECO:0000256" key="3">
    <source>
        <dbReference type="ARBA" id="ARBA00022898"/>
    </source>
</evidence>
<gene>
    <name evidence="5" type="ORF">VMB_35640</name>
</gene>
<evidence type="ECO:0000256" key="4">
    <source>
        <dbReference type="PIRSR" id="PIRSR006278-2"/>
    </source>
</evidence>
<evidence type="ECO:0008006" key="7">
    <source>
        <dbReference type="Google" id="ProtNLM"/>
    </source>
</evidence>
<dbReference type="InterPro" id="IPR036052">
    <property type="entry name" value="TrpB-like_PALP_sf"/>
</dbReference>
<feature type="modified residue" description="N6-(pyridoxal phosphate)lysine" evidence="4">
    <location>
        <position position="81"/>
    </location>
</feature>
<dbReference type="Gene3D" id="3.40.50.1100">
    <property type="match status" value="2"/>
</dbReference>
<dbReference type="Proteomes" id="UP000004827">
    <property type="component" value="Unassembled WGS sequence"/>
</dbReference>
<comment type="caution">
    <text evidence="5">The sequence shown here is derived from an EMBL/GenBank/DDBJ whole genome shotgun (WGS) entry which is preliminary data.</text>
</comment>
<evidence type="ECO:0000313" key="5">
    <source>
        <dbReference type="EMBL" id="EEW05256.1"/>
    </source>
</evidence>